<comment type="function">
    <text evidence="4">Transcriptional coactivator that stimulates GCN4-dependent transcriptional activity by bridging the DNA-binding region of GCN4 and TBP (SPT15), thereby recruiting TBP to GCN4-bound promoters. Involved in induction of the ribosome quality control (RQC) pathway; a pathway that degrades nascent peptide chains during problematic translation. Required to prevent stalled ribosomes from frameshifting.</text>
</comment>
<evidence type="ECO:0000256" key="3">
    <source>
        <dbReference type="ARBA" id="ARBA00023239"/>
    </source>
</evidence>
<keyword evidence="3" id="KW-0456">Lyase</keyword>
<dbReference type="Proteomes" id="UP000076842">
    <property type="component" value="Unassembled WGS sequence"/>
</dbReference>
<dbReference type="InterPro" id="IPR008076">
    <property type="entry name" value="Cyanase"/>
</dbReference>
<evidence type="ECO:0000256" key="4">
    <source>
        <dbReference type="ARBA" id="ARBA00035107"/>
    </source>
</evidence>
<dbReference type="SMART" id="SM01116">
    <property type="entry name" value="Cyanate_lyase"/>
    <property type="match status" value="1"/>
</dbReference>
<dbReference type="AlphaFoldDB" id="A0A165GHQ2"/>
<dbReference type="Pfam" id="PF01381">
    <property type="entry name" value="HTH_3"/>
    <property type="match status" value="1"/>
</dbReference>
<dbReference type="PANTHER" id="PTHR34186:SF2">
    <property type="entry name" value="CYANATE HYDRATASE"/>
    <property type="match status" value="1"/>
</dbReference>
<comment type="function">
    <text evidence="1">Catalyzes the reaction of cyanate with bicarbonate to produce ammonia and carbon dioxide.</text>
</comment>
<dbReference type="SUPFAM" id="SSF47413">
    <property type="entry name" value="lambda repressor-like DNA-binding domains"/>
    <property type="match status" value="1"/>
</dbReference>
<dbReference type="InterPro" id="IPR010982">
    <property type="entry name" value="Lambda_DNA-bd_dom_sf"/>
</dbReference>
<dbReference type="PROSITE" id="PS50943">
    <property type="entry name" value="HTH_CROC1"/>
    <property type="match status" value="1"/>
</dbReference>
<evidence type="ECO:0000256" key="2">
    <source>
        <dbReference type="ARBA" id="ARBA00009802"/>
    </source>
</evidence>
<feature type="domain" description="HTH cro/C1-type" evidence="5">
    <location>
        <begin position="1"/>
        <end position="46"/>
    </location>
</feature>
<dbReference type="GO" id="GO:0003677">
    <property type="term" value="F:DNA binding"/>
    <property type="evidence" value="ECO:0007669"/>
    <property type="project" value="InterPro"/>
</dbReference>
<evidence type="ECO:0000256" key="1">
    <source>
        <dbReference type="ARBA" id="ARBA00003561"/>
    </source>
</evidence>
<dbReference type="GO" id="GO:0008824">
    <property type="term" value="F:cyanate hydratase activity"/>
    <property type="evidence" value="ECO:0007669"/>
    <property type="project" value="InterPro"/>
</dbReference>
<comment type="similarity">
    <text evidence="2">Belongs to the MBF1 family.</text>
</comment>
<evidence type="ECO:0000313" key="6">
    <source>
        <dbReference type="EMBL" id="KZT58086.1"/>
    </source>
</evidence>
<protein>
    <submittedName>
        <fullName evidence="6">Cyanase C-terminal domain-containing protein</fullName>
    </submittedName>
</protein>
<reference evidence="6 7" key="1">
    <citation type="journal article" date="2016" name="Mol. Biol. Evol.">
        <title>Comparative Genomics of Early-Diverging Mushroom-Forming Fungi Provides Insights into the Origins of Lignocellulose Decay Capabilities.</title>
        <authorList>
            <person name="Nagy L.G."/>
            <person name="Riley R."/>
            <person name="Tritt A."/>
            <person name="Adam C."/>
            <person name="Daum C."/>
            <person name="Floudas D."/>
            <person name="Sun H."/>
            <person name="Yadav J.S."/>
            <person name="Pangilinan J."/>
            <person name="Larsson K.H."/>
            <person name="Matsuura K."/>
            <person name="Barry K."/>
            <person name="Labutti K."/>
            <person name="Kuo R."/>
            <person name="Ohm R.A."/>
            <person name="Bhattacharya S.S."/>
            <person name="Shirouzu T."/>
            <person name="Yoshinaga Y."/>
            <person name="Martin F.M."/>
            <person name="Grigoriev I.V."/>
            <person name="Hibbett D.S."/>
        </authorList>
    </citation>
    <scope>NUCLEOTIDE SEQUENCE [LARGE SCALE GENOMIC DNA]</scope>
    <source>
        <strain evidence="6 7">HHB12733</strain>
    </source>
</reference>
<dbReference type="InterPro" id="IPR036581">
    <property type="entry name" value="Cyanate_lyase_C_sf"/>
</dbReference>
<dbReference type="SUPFAM" id="SSF55234">
    <property type="entry name" value="Cyanase C-terminal domain"/>
    <property type="match status" value="1"/>
</dbReference>
<proteinExistence type="inferred from homology"/>
<dbReference type="EMBL" id="KV423955">
    <property type="protein sequence ID" value="KZT58086.1"/>
    <property type="molecule type" value="Genomic_DNA"/>
</dbReference>
<dbReference type="InterPro" id="IPR003712">
    <property type="entry name" value="Cyanate_lyase_C"/>
</dbReference>
<dbReference type="OrthoDB" id="10019422at2759"/>
<evidence type="ECO:0000313" key="7">
    <source>
        <dbReference type="Proteomes" id="UP000076842"/>
    </source>
</evidence>
<sequence>MTFAQLAAALGKAEMYVAALFYGQAKPSSSDLSALAEALSLPLGALTAGLGPSFTPYRGMGGGVPTDPVIYRLYEGVMVYGHPIKAVIAEKFDGQDGIMSMIDCRVSVDRKVDPKGDRVVLTFE</sequence>
<dbReference type="InterPro" id="IPR001387">
    <property type="entry name" value="Cro/C1-type_HTH"/>
</dbReference>
<dbReference type="PRINTS" id="PR01693">
    <property type="entry name" value="CYANASE"/>
</dbReference>
<organism evidence="6 7">
    <name type="scientific">Calocera cornea HHB12733</name>
    <dbReference type="NCBI Taxonomy" id="1353952"/>
    <lineage>
        <taxon>Eukaryota</taxon>
        <taxon>Fungi</taxon>
        <taxon>Dikarya</taxon>
        <taxon>Basidiomycota</taxon>
        <taxon>Agaricomycotina</taxon>
        <taxon>Dacrymycetes</taxon>
        <taxon>Dacrymycetales</taxon>
        <taxon>Dacrymycetaceae</taxon>
        <taxon>Calocera</taxon>
    </lineage>
</organism>
<dbReference type="Pfam" id="PF02560">
    <property type="entry name" value="Cyanate_lyase"/>
    <property type="match status" value="1"/>
</dbReference>
<evidence type="ECO:0000259" key="5">
    <source>
        <dbReference type="PROSITE" id="PS50943"/>
    </source>
</evidence>
<accession>A0A165GHQ2</accession>
<dbReference type="Gene3D" id="3.30.1160.10">
    <property type="entry name" value="Cyanate lyase, C-terminal domain"/>
    <property type="match status" value="1"/>
</dbReference>
<gene>
    <name evidence="6" type="ORF">CALCODRAFT_495346</name>
</gene>
<dbReference type="STRING" id="1353952.A0A165GHQ2"/>
<keyword evidence="7" id="KW-1185">Reference proteome</keyword>
<dbReference type="Gene3D" id="1.10.260.40">
    <property type="entry name" value="lambda repressor-like DNA-binding domains"/>
    <property type="match status" value="1"/>
</dbReference>
<dbReference type="PANTHER" id="PTHR34186">
    <property type="entry name" value="CYANATE HYDRATASE"/>
    <property type="match status" value="1"/>
</dbReference>
<dbReference type="InParanoid" id="A0A165GHQ2"/>
<dbReference type="CDD" id="cd00093">
    <property type="entry name" value="HTH_XRE"/>
    <property type="match status" value="1"/>
</dbReference>
<name>A0A165GHQ2_9BASI</name>